<name>A0A3B0MKP6_9RHOB</name>
<dbReference type="Gene3D" id="3.40.140.10">
    <property type="entry name" value="Cytidine Deaminase, domain 2"/>
    <property type="match status" value="1"/>
</dbReference>
<sequence length="345" mass="38319">MGILCQVGNTSALIRGAAERAGRPVPPTGARKSIKNVEIMQDRGDELREGKLYARPEDHSAIARLALKQIAELRASLQGQTFSGVPVEPDGKHRAYIIDSLRHPAEVAILREVYQDAFTLLGIVCDPVKREKRIRENFFDRSQWGEPTVREQVRDFLTRDEDAPEKHGQHVSDTFHEADFFVDNSIDAGDDLAFTGMNDQLRRFVNLITQSKIVRPTISETAMHHARSAQMRSACLSRQVGAALVDANGNIVATGTNDVPQAGGGLYGEGFTIQLEGDQRCAFRDSVFCSSNREQNKIIEELVEEFPELMEGKDKSEVLKRIRGTRIGGLIEFRAPRFLTAFAGA</sequence>
<organism evidence="1 2">
    <name type="scientific">Roseinatronobacter ekhonensis</name>
    <dbReference type="NCBI Taxonomy" id="254356"/>
    <lineage>
        <taxon>Bacteria</taxon>
        <taxon>Pseudomonadati</taxon>
        <taxon>Pseudomonadota</taxon>
        <taxon>Alphaproteobacteria</taxon>
        <taxon>Rhodobacterales</taxon>
        <taxon>Paracoccaceae</taxon>
        <taxon>Roseinatronobacter</taxon>
    </lineage>
</organism>
<proteinExistence type="predicted"/>
<dbReference type="SUPFAM" id="SSF53927">
    <property type="entry name" value="Cytidine deaminase-like"/>
    <property type="match status" value="1"/>
</dbReference>
<dbReference type="GO" id="GO:0003824">
    <property type="term" value="F:catalytic activity"/>
    <property type="evidence" value="ECO:0007669"/>
    <property type="project" value="InterPro"/>
</dbReference>
<dbReference type="AlphaFoldDB" id="A0A3B0MKP6"/>
<evidence type="ECO:0000313" key="1">
    <source>
        <dbReference type="EMBL" id="SUZ34138.1"/>
    </source>
</evidence>
<dbReference type="InterPro" id="IPR027417">
    <property type="entry name" value="P-loop_NTPase"/>
</dbReference>
<gene>
    <name evidence="1" type="ORF">ROE7235_03920</name>
</gene>
<reference evidence="2" key="1">
    <citation type="submission" date="2018-08" db="EMBL/GenBank/DDBJ databases">
        <authorList>
            <person name="Rodrigo-Torres L."/>
            <person name="Arahal R. D."/>
            <person name="Lucena T."/>
        </authorList>
    </citation>
    <scope>NUCLEOTIDE SEQUENCE [LARGE SCALE GENOMIC DNA]</scope>
    <source>
        <strain evidence="2">CECT 7235</strain>
    </source>
</reference>
<evidence type="ECO:0000313" key="2">
    <source>
        <dbReference type="Proteomes" id="UP000272908"/>
    </source>
</evidence>
<dbReference type="Proteomes" id="UP000272908">
    <property type="component" value="Unassembled WGS sequence"/>
</dbReference>
<keyword evidence="2" id="KW-1185">Reference proteome</keyword>
<accession>A0A3B0MKP6</accession>
<dbReference type="OrthoDB" id="9788517at2"/>
<dbReference type="InterPro" id="IPR016193">
    <property type="entry name" value="Cytidine_deaminase-like"/>
</dbReference>
<protein>
    <submittedName>
        <fullName evidence="1">Uncharacterized protein</fullName>
    </submittedName>
</protein>
<dbReference type="EMBL" id="UIHC01000163">
    <property type="protein sequence ID" value="SUZ34138.1"/>
    <property type="molecule type" value="Genomic_DNA"/>
</dbReference>
<dbReference type="Gene3D" id="3.40.50.300">
    <property type="entry name" value="P-loop containing nucleotide triphosphate hydrolases"/>
    <property type="match status" value="1"/>
</dbReference>